<dbReference type="Proteomes" id="UP000695022">
    <property type="component" value="Unplaced"/>
</dbReference>
<dbReference type="Pfam" id="PF09732">
    <property type="entry name" value="CactinC_cactus"/>
    <property type="match status" value="1"/>
</dbReference>
<dbReference type="RefSeq" id="XP_014665245.1">
    <property type="nucleotide sequence ID" value="XM_014809759.1"/>
</dbReference>
<organism evidence="6 7">
    <name type="scientific">Priapulus caudatus</name>
    <name type="common">Priapulid worm</name>
    <dbReference type="NCBI Taxonomy" id="37621"/>
    <lineage>
        <taxon>Eukaryota</taxon>
        <taxon>Metazoa</taxon>
        <taxon>Ecdysozoa</taxon>
        <taxon>Scalidophora</taxon>
        <taxon>Priapulida</taxon>
        <taxon>Priapulimorpha</taxon>
        <taxon>Priapulimorphida</taxon>
        <taxon>Priapulidae</taxon>
        <taxon>Priapulus</taxon>
    </lineage>
</organism>
<comment type="similarity">
    <text evidence="1">Belongs to the CACTIN family.</text>
</comment>
<evidence type="ECO:0000256" key="2">
    <source>
        <dbReference type="ARBA" id="ARBA00034534"/>
    </source>
</evidence>
<keyword evidence="6" id="KW-1185">Reference proteome</keyword>
<evidence type="ECO:0000313" key="6">
    <source>
        <dbReference type="Proteomes" id="UP000695022"/>
    </source>
</evidence>
<accession>A0ABM1DZ74</accession>
<protein>
    <recommendedName>
        <fullName evidence="2">Splicing factor Cactin</fullName>
    </recommendedName>
</protein>
<feature type="region of interest" description="Disordered" evidence="3">
    <location>
        <begin position="148"/>
        <end position="196"/>
    </location>
</feature>
<dbReference type="PANTHER" id="PTHR21737">
    <property type="entry name" value="POLYGLUTAMINE BINDING PROTEIN 1/MARVEL MEMBRANE-ASSOCIATING DOMAIN CONTAINING 3"/>
    <property type="match status" value="1"/>
</dbReference>
<dbReference type="SMART" id="SM01050">
    <property type="entry name" value="CactinC_cactus"/>
    <property type="match status" value="1"/>
</dbReference>
<evidence type="ECO:0000256" key="3">
    <source>
        <dbReference type="SAM" id="MobiDB-lite"/>
    </source>
</evidence>
<evidence type="ECO:0000259" key="5">
    <source>
        <dbReference type="Pfam" id="PF10312"/>
    </source>
</evidence>
<feature type="compositionally biased region" description="Basic and acidic residues" evidence="3">
    <location>
        <begin position="155"/>
        <end position="164"/>
    </location>
</feature>
<evidence type="ECO:0000313" key="7">
    <source>
        <dbReference type="RefSeq" id="XP_014665245.1"/>
    </source>
</evidence>
<feature type="compositionally biased region" description="Low complexity" evidence="3">
    <location>
        <begin position="187"/>
        <end position="196"/>
    </location>
</feature>
<name>A0ABM1DZ74_PRICU</name>
<reference evidence="7" key="1">
    <citation type="submission" date="2025-08" db="UniProtKB">
        <authorList>
            <consortium name="RefSeq"/>
        </authorList>
    </citation>
    <scope>IDENTIFICATION</scope>
</reference>
<sequence>QQTSDKLLLLKRSKCLFLVVYMELDDAANVDYWRDMTIVVEAELSNLRKLDPTAKEHVGDRREGINDAVRTDVVRIFKGKTYNQLEMLQQQILDKIRSGEEGIDIGYWESLLQQLKAHMARARLRDRHQELLRKKLFQLKQEQGVASGPLFPIIKTDESPRDEPDAGPGREASPDEMPAPSADDQPVAGDVSRSADAAAVSEAAVLSDAGEELDTGVAGEVEEGDVEDEATLQSYAECEAGGYEPTLLRETELDPGTVVADPFTDLERLQFKRHEVSEQGQVMSAEDAAFEREARKGMAGDEATFSVEVPLASTSYLWQDKYRPRKPRFFNRVHTGFEWNKYNQTHYDFDNPPPKIVQGYKFNIFYPDVIDKSSTPEYTLTPCSENKDFGILKFHAGPPYEDIGFKIVNREWEYSYKRGFRCQFANGIFQLWFHFKRYRYRR</sequence>
<proteinExistence type="inferred from homology"/>
<feature type="domain" description="Splicing factor cactin central" evidence="5">
    <location>
        <begin position="20"/>
        <end position="128"/>
    </location>
</feature>
<dbReference type="InterPro" id="IPR018816">
    <property type="entry name" value="Cactin_central"/>
</dbReference>
<dbReference type="Pfam" id="PF10312">
    <property type="entry name" value="Cactin_mid"/>
    <property type="match status" value="1"/>
</dbReference>
<feature type="domain" description="Splicing factor Cactin C-terminal" evidence="4">
    <location>
        <begin position="318"/>
        <end position="442"/>
    </location>
</feature>
<evidence type="ECO:0000259" key="4">
    <source>
        <dbReference type="Pfam" id="PF09732"/>
    </source>
</evidence>
<evidence type="ECO:0000256" key="1">
    <source>
        <dbReference type="ARBA" id="ARBA00006895"/>
    </source>
</evidence>
<dbReference type="GeneID" id="106807436"/>
<dbReference type="InterPro" id="IPR019134">
    <property type="entry name" value="Cactin_C"/>
</dbReference>
<feature type="non-terminal residue" evidence="7">
    <location>
        <position position="1"/>
    </location>
</feature>
<gene>
    <name evidence="7" type="primary">LOC106807436</name>
</gene>
<dbReference type="PANTHER" id="PTHR21737:SF4">
    <property type="entry name" value="SPLICING FACTOR CACTIN"/>
    <property type="match status" value="1"/>
</dbReference>